<sequence>MRDSYVDMLDEPNSQATVDARNWEIWHSPDLWAREYNDSIADPQPIEYLNNDSNYVYVRIRNIGCAVADSNAVRGKVHFYWTLASTGEHWDPNNILNDWTGSTFVPGATGGVVVAGGEI</sequence>
<gene>
    <name evidence="1" type="ORF">HGH91_31000</name>
</gene>
<organism evidence="1 2">
    <name type="scientific">Chitinophaga eiseniae</name>
    <dbReference type="NCBI Taxonomy" id="634771"/>
    <lineage>
        <taxon>Bacteria</taxon>
        <taxon>Pseudomonadati</taxon>
        <taxon>Bacteroidota</taxon>
        <taxon>Chitinophagia</taxon>
        <taxon>Chitinophagales</taxon>
        <taxon>Chitinophagaceae</taxon>
        <taxon>Chitinophaga</taxon>
    </lineage>
</organism>
<comment type="caution">
    <text evidence="1">The sequence shown here is derived from an EMBL/GenBank/DDBJ whole genome shotgun (WGS) entry which is preliminary data.</text>
</comment>
<name>A0A847SUN8_9BACT</name>
<protein>
    <submittedName>
        <fullName evidence="1">Uncharacterized protein</fullName>
    </submittedName>
</protein>
<accession>A0A847SUN8</accession>
<dbReference type="Proteomes" id="UP000552864">
    <property type="component" value="Unassembled WGS sequence"/>
</dbReference>
<proteinExistence type="predicted"/>
<dbReference type="AlphaFoldDB" id="A0A847SUN8"/>
<evidence type="ECO:0000313" key="1">
    <source>
        <dbReference type="EMBL" id="NLR83067.1"/>
    </source>
</evidence>
<feature type="non-terminal residue" evidence="1">
    <location>
        <position position="119"/>
    </location>
</feature>
<keyword evidence="2" id="KW-1185">Reference proteome</keyword>
<reference evidence="1 2" key="1">
    <citation type="submission" date="2020-04" db="EMBL/GenBank/DDBJ databases">
        <authorList>
            <person name="Yin C."/>
        </authorList>
    </citation>
    <scope>NUCLEOTIDE SEQUENCE [LARGE SCALE GENOMIC DNA]</scope>
    <source>
        <strain evidence="1 2">Ak56</strain>
    </source>
</reference>
<dbReference type="RefSeq" id="WP_211092497.1">
    <property type="nucleotide sequence ID" value="NZ_JABAHZ010000035.1"/>
</dbReference>
<evidence type="ECO:0000313" key="2">
    <source>
        <dbReference type="Proteomes" id="UP000552864"/>
    </source>
</evidence>
<dbReference type="EMBL" id="JABAHZ010000035">
    <property type="protein sequence ID" value="NLR83067.1"/>
    <property type="molecule type" value="Genomic_DNA"/>
</dbReference>